<evidence type="ECO:0000313" key="2">
    <source>
        <dbReference type="EMBL" id="MBA5245105.1"/>
    </source>
</evidence>
<dbReference type="RefSeq" id="WP_181889771.1">
    <property type="nucleotide sequence ID" value="NZ_CP170998.1"/>
</dbReference>
<accession>A0A7W2I4K0</accession>
<sequence>MASYIPRPRPGFLDKLERLSRSGPPRWRDLKEKRLFEYDPLHGHIEGYNLRGIHLGVFDAITGEKIGEAKRGRRIDV</sequence>
<dbReference type="EMBL" id="JACDTZ010000002">
    <property type="protein sequence ID" value="MBA5245105.1"/>
    <property type="molecule type" value="Genomic_DNA"/>
</dbReference>
<dbReference type="InterPro" id="IPR009105">
    <property type="entry name" value="Colicin_E3_ribonuclease"/>
</dbReference>
<dbReference type="SUPFAM" id="SSF63840">
    <property type="entry name" value="Ribonuclease domain of colicin E3"/>
    <property type="match status" value="1"/>
</dbReference>
<reference evidence="2 3" key="1">
    <citation type="submission" date="2020-07" db="EMBL/GenBank/DDBJ databases">
        <title>Draft genome and description of Corynebacterium haemomassiliense strain Marseile-Q3615 sp. nov.</title>
        <authorList>
            <person name="Boxberger M."/>
            <person name="La Scola B."/>
        </authorList>
    </citation>
    <scope>NUCLEOTIDE SEQUENCE [LARGE SCALE GENOMIC DNA]</scope>
    <source>
        <strain evidence="2 3">Marseille-Q3615</strain>
    </source>
</reference>
<dbReference type="GO" id="GO:0016788">
    <property type="term" value="F:hydrolase activity, acting on ester bonds"/>
    <property type="evidence" value="ECO:0007669"/>
    <property type="project" value="InterPro"/>
</dbReference>
<dbReference type="AlphaFoldDB" id="A0A7W2I4K0"/>
<evidence type="ECO:0000313" key="3">
    <source>
        <dbReference type="Proteomes" id="UP000523682"/>
    </source>
</evidence>
<gene>
    <name evidence="2" type="ORF">H0193_09885</name>
</gene>
<dbReference type="InterPro" id="IPR036725">
    <property type="entry name" value="ColE3_ribonuclease_sf"/>
</dbReference>
<feature type="domain" description="Colicin E3-like ribonuclease" evidence="1">
    <location>
        <begin position="25"/>
        <end position="75"/>
    </location>
</feature>
<dbReference type="Gene3D" id="3.10.380.10">
    <property type="entry name" value="Colicin E3-like ribonuclease domain"/>
    <property type="match status" value="1"/>
</dbReference>
<proteinExistence type="predicted"/>
<name>A0A7W2I4K0_9CORY</name>
<comment type="caution">
    <text evidence="2">The sequence shown here is derived from an EMBL/GenBank/DDBJ whole genome shotgun (WGS) entry which is preliminary data.</text>
</comment>
<protein>
    <recommendedName>
        <fullName evidence="1">Colicin E3-like ribonuclease domain-containing protein</fullName>
    </recommendedName>
</protein>
<dbReference type="Proteomes" id="UP000523682">
    <property type="component" value="Unassembled WGS sequence"/>
</dbReference>
<evidence type="ECO:0000259" key="1">
    <source>
        <dbReference type="Pfam" id="PF09000"/>
    </source>
</evidence>
<keyword evidence="3" id="KW-1185">Reference proteome</keyword>
<organism evidence="2 3">
    <name type="scientific">Corynebacterium haemomassiliense</name>
    <dbReference type="NCBI Taxonomy" id="2754726"/>
    <lineage>
        <taxon>Bacteria</taxon>
        <taxon>Bacillati</taxon>
        <taxon>Actinomycetota</taxon>
        <taxon>Actinomycetes</taxon>
        <taxon>Mycobacteriales</taxon>
        <taxon>Corynebacteriaceae</taxon>
        <taxon>Corynebacterium</taxon>
    </lineage>
</organism>
<dbReference type="GO" id="GO:0043022">
    <property type="term" value="F:ribosome binding"/>
    <property type="evidence" value="ECO:0007669"/>
    <property type="project" value="InterPro"/>
</dbReference>
<dbReference type="GO" id="GO:0003723">
    <property type="term" value="F:RNA binding"/>
    <property type="evidence" value="ECO:0007669"/>
    <property type="project" value="InterPro"/>
</dbReference>
<dbReference type="Pfam" id="PF09000">
    <property type="entry name" value="Cytotoxic"/>
    <property type="match status" value="1"/>
</dbReference>